<evidence type="ECO:0000313" key="1">
    <source>
        <dbReference type="EMBL" id="GMH28625.1"/>
    </source>
</evidence>
<proteinExistence type="predicted"/>
<name>A0AAD3TEP2_NEPGR</name>
<dbReference type="InterPro" id="IPR036249">
    <property type="entry name" value="Thioredoxin-like_sf"/>
</dbReference>
<dbReference type="SUPFAM" id="SSF52833">
    <property type="entry name" value="Thioredoxin-like"/>
    <property type="match status" value="1"/>
</dbReference>
<accession>A0AAD3TEP2</accession>
<sequence>MKTSSGGIAFRSIPCCYSVAGSDSHKQKSSSSFSISSFSQYSFPEGNLFSANLKFSARPKRRGGNCSYEDKGHLEYYYGLTTVCGEIKEKEIKRWNGVSTKKRMKLVKGLVKDLSTFSELGFGLDSVDGFDDDAKGKMISEASVILMTQLKQLREEEMESKKKQGKVKVGNTAMEIMIDCESSSSSSESSDSECEEVVRMSSHQSQPVVQLIDSPLPLVSPVENKMKLGCQEPAPSTLIQEASMNENFTSEVPSLKNSAEGNCSNGGTSSGTVFLEQGMEVVSLQNLGQNFSMAAACGSGSRRISQSSANGIVCADPSSTLVRKVEVCMGNKCMKSGSPALMEEFRKVLGFEGAVVGCKCMGKCKSGPNVRVMKSDDSSQAVNSHPLCIGVSLEDVGSILSSI</sequence>
<dbReference type="CDD" id="cd02980">
    <property type="entry name" value="TRX_Fd_family"/>
    <property type="match status" value="1"/>
</dbReference>
<keyword evidence="2" id="KW-1185">Reference proteome</keyword>
<dbReference type="Proteomes" id="UP001279734">
    <property type="component" value="Unassembled WGS sequence"/>
</dbReference>
<organism evidence="1 2">
    <name type="scientific">Nepenthes gracilis</name>
    <name type="common">Slender pitcher plant</name>
    <dbReference type="NCBI Taxonomy" id="150966"/>
    <lineage>
        <taxon>Eukaryota</taxon>
        <taxon>Viridiplantae</taxon>
        <taxon>Streptophyta</taxon>
        <taxon>Embryophyta</taxon>
        <taxon>Tracheophyta</taxon>
        <taxon>Spermatophyta</taxon>
        <taxon>Magnoliopsida</taxon>
        <taxon>eudicotyledons</taxon>
        <taxon>Gunneridae</taxon>
        <taxon>Pentapetalae</taxon>
        <taxon>Caryophyllales</taxon>
        <taxon>Nepenthaceae</taxon>
        <taxon>Nepenthes</taxon>
    </lineage>
</organism>
<comment type="caution">
    <text evidence="1">The sequence shown here is derived from an EMBL/GenBank/DDBJ whole genome shotgun (WGS) entry which is preliminary data.</text>
</comment>
<gene>
    <name evidence="1" type="ORF">Nepgr_030468</name>
</gene>
<evidence type="ECO:0000313" key="2">
    <source>
        <dbReference type="Proteomes" id="UP001279734"/>
    </source>
</evidence>
<dbReference type="Gene3D" id="3.40.30.10">
    <property type="entry name" value="Glutaredoxin"/>
    <property type="match status" value="1"/>
</dbReference>
<protein>
    <recommendedName>
        <fullName evidence="3">Diacylglycerol O-acyltransferase 3, cytosolic</fullName>
    </recommendedName>
</protein>
<dbReference type="AlphaFoldDB" id="A0AAD3TEP2"/>
<reference evidence="1" key="1">
    <citation type="submission" date="2023-05" db="EMBL/GenBank/DDBJ databases">
        <title>Nepenthes gracilis genome sequencing.</title>
        <authorList>
            <person name="Fukushima K."/>
        </authorList>
    </citation>
    <scope>NUCLEOTIDE SEQUENCE</scope>
    <source>
        <strain evidence="1">SING2019-196</strain>
    </source>
</reference>
<evidence type="ECO:0008006" key="3">
    <source>
        <dbReference type="Google" id="ProtNLM"/>
    </source>
</evidence>
<dbReference type="EMBL" id="BSYO01000034">
    <property type="protein sequence ID" value="GMH28625.1"/>
    <property type="molecule type" value="Genomic_DNA"/>
</dbReference>